<dbReference type="OrthoDB" id="4871190at2"/>
<accession>A0A543PWX5</accession>
<feature type="compositionally biased region" description="Basic and acidic residues" evidence="1">
    <location>
        <begin position="26"/>
        <end position="35"/>
    </location>
</feature>
<dbReference type="AlphaFoldDB" id="A0A543PWX5"/>
<evidence type="ECO:0000313" key="2">
    <source>
        <dbReference type="EMBL" id="TQN48583.1"/>
    </source>
</evidence>
<organism evidence="2 3">
    <name type="scientific">Humibacillus xanthopallidus</name>
    <dbReference type="NCBI Taxonomy" id="412689"/>
    <lineage>
        <taxon>Bacteria</taxon>
        <taxon>Bacillati</taxon>
        <taxon>Actinomycetota</taxon>
        <taxon>Actinomycetes</taxon>
        <taxon>Micrococcales</taxon>
        <taxon>Intrasporangiaceae</taxon>
        <taxon>Humibacillus</taxon>
    </lineage>
</organism>
<proteinExistence type="predicted"/>
<feature type="compositionally biased region" description="Low complexity" evidence="1">
    <location>
        <begin position="12"/>
        <end position="25"/>
    </location>
</feature>
<protein>
    <submittedName>
        <fullName evidence="2">Uncharacterized protein</fullName>
    </submittedName>
</protein>
<name>A0A543PWX5_9MICO</name>
<evidence type="ECO:0000256" key="1">
    <source>
        <dbReference type="SAM" id="MobiDB-lite"/>
    </source>
</evidence>
<reference evidence="2 3" key="1">
    <citation type="submission" date="2019-06" db="EMBL/GenBank/DDBJ databases">
        <title>Sequencing the genomes of 1000 actinobacteria strains.</title>
        <authorList>
            <person name="Klenk H.-P."/>
        </authorList>
    </citation>
    <scope>NUCLEOTIDE SEQUENCE [LARGE SCALE GENOMIC DNA]</scope>
    <source>
        <strain evidence="2 3">DSM 21776</strain>
    </source>
</reference>
<sequence length="115" mass="12874">MSEATGRDTRQTVRQAARRAAQDAQAKLRAERQERDKRLAGIAMDVLVALGERDAAVTTNERRAGAALMRLLEDERLSLAEVQQWCGPSLTRQEIARLRRCGNDHHGAEQNPDLE</sequence>
<dbReference type="RefSeq" id="WP_141821497.1">
    <property type="nucleotide sequence ID" value="NZ_BAAAQC010000006.1"/>
</dbReference>
<dbReference type="EMBL" id="VFQF01000001">
    <property type="protein sequence ID" value="TQN48583.1"/>
    <property type="molecule type" value="Genomic_DNA"/>
</dbReference>
<dbReference type="Proteomes" id="UP000320085">
    <property type="component" value="Unassembled WGS sequence"/>
</dbReference>
<gene>
    <name evidence="2" type="ORF">FHX52_1722</name>
</gene>
<comment type="caution">
    <text evidence="2">The sequence shown here is derived from an EMBL/GenBank/DDBJ whole genome shotgun (WGS) entry which is preliminary data.</text>
</comment>
<feature type="compositionally biased region" description="Basic and acidic residues" evidence="1">
    <location>
        <begin position="1"/>
        <end position="11"/>
    </location>
</feature>
<feature type="region of interest" description="Disordered" evidence="1">
    <location>
        <begin position="1"/>
        <end position="35"/>
    </location>
</feature>
<evidence type="ECO:0000313" key="3">
    <source>
        <dbReference type="Proteomes" id="UP000320085"/>
    </source>
</evidence>